<dbReference type="PANTHER" id="PTHR44757:SF2">
    <property type="entry name" value="BIOFILM ARCHITECTURE MAINTENANCE PROTEIN MBAA"/>
    <property type="match status" value="1"/>
</dbReference>
<reference evidence="3 4" key="1">
    <citation type="journal article" date="2006" name="Proc. Natl. Acad. Sci. U.S.A.">
        <title>The complete genome sequence of Lactobacillus bulgaricus reveals extensive and ongoing reductive evolution.</title>
        <authorList>
            <person name="van de Guchte M."/>
            <person name="Penaud S."/>
            <person name="Grimaldi C."/>
            <person name="Barbe V."/>
            <person name="Bryson K."/>
            <person name="Nicolas P."/>
            <person name="Robert C."/>
            <person name="Oztas S."/>
            <person name="Mangenot S."/>
            <person name="Couloux A."/>
            <person name="Loux V."/>
            <person name="Dervyn R."/>
            <person name="Bossy R."/>
            <person name="Bolotin A."/>
            <person name="Batto J.-M."/>
            <person name="Walunas T."/>
            <person name="Gibrat J.-F."/>
            <person name="Bessieres P."/>
            <person name="Weissenbach J."/>
            <person name="Ehrlich S.D."/>
            <person name="Maguin E."/>
        </authorList>
    </citation>
    <scope>NUCLEOTIDE SEQUENCE [LARGE SCALE GENOMIC DNA]</scope>
    <source>
        <strain evidence="4">ATCC 11842 / DSM 20081 / BCRC 10696 / JCM 1002 / NBRC 13953 / NCIMB 11778 / NCTC 12712 / WDCM 00102 / Lb 14</strain>
    </source>
</reference>
<dbReference type="STRING" id="390333.Ldb0375"/>
<evidence type="ECO:0000313" key="4">
    <source>
        <dbReference type="Proteomes" id="UP000001259"/>
    </source>
</evidence>
<keyword evidence="1" id="KW-0472">Membrane</keyword>
<proteinExistence type="predicted"/>
<dbReference type="NCBIfam" id="TIGR00254">
    <property type="entry name" value="GGDEF"/>
    <property type="match status" value="1"/>
</dbReference>
<accession>Q1GBN1</accession>
<dbReference type="InterPro" id="IPR029787">
    <property type="entry name" value="Nucleotide_cyclase"/>
</dbReference>
<dbReference type="PANTHER" id="PTHR44757">
    <property type="entry name" value="DIGUANYLATE CYCLASE DGCP"/>
    <property type="match status" value="1"/>
</dbReference>
<dbReference type="Proteomes" id="UP000001259">
    <property type="component" value="Chromosome"/>
</dbReference>
<dbReference type="Gene3D" id="3.30.70.270">
    <property type="match status" value="1"/>
</dbReference>
<protein>
    <submittedName>
        <fullName evidence="3">Hypothetical membrane protein</fullName>
    </submittedName>
</protein>
<dbReference type="CDD" id="cd01949">
    <property type="entry name" value="GGDEF"/>
    <property type="match status" value="1"/>
</dbReference>
<dbReference type="PROSITE" id="PS50887">
    <property type="entry name" value="GGDEF"/>
    <property type="match status" value="1"/>
</dbReference>
<dbReference type="Pfam" id="PF00990">
    <property type="entry name" value="GGDEF"/>
    <property type="match status" value="1"/>
</dbReference>
<evidence type="ECO:0000256" key="1">
    <source>
        <dbReference type="SAM" id="Phobius"/>
    </source>
</evidence>
<dbReference type="eggNOG" id="COG3706">
    <property type="taxonomic scope" value="Bacteria"/>
</dbReference>
<feature type="domain" description="GGDEF" evidence="2">
    <location>
        <begin position="146"/>
        <end position="251"/>
    </location>
</feature>
<dbReference type="InterPro" id="IPR043128">
    <property type="entry name" value="Rev_trsase/Diguanyl_cyclase"/>
</dbReference>
<dbReference type="AlphaFoldDB" id="Q1GBN1"/>
<sequence length="251" mass="28909">MNLDKINYYGVSRADYQACQEQIDRHATTYLVFVVLVAVLLTDKFWTTGAFYLAMLLVFSFCSYYFKGPIMWELDSFNGLTFTLVALALNYIVQRERIASFLLFNKYKENQRELRVQANFDYLSGVILRSTFMDLSQKAIEQPECTDFFIGLVDIDYFKQINDNYGRRMGDLAIQRLSQCLEKGLEVDYRDLADFVEKFDPAKDNVLARLGSDEFVFACHCPSEAACLEKMQGLQAAFAKEEIALDGQRLS</sequence>
<organism evidence="3 4">
    <name type="scientific">Lactobacillus delbrueckii subsp. bulgaricus (strain ATCC 11842 / DSM 20081 / BCRC 10696 / JCM 1002 / NBRC 13953 / NCIMB 11778 / NCTC 12712 / WDCM 00102 / Lb 14)</name>
    <dbReference type="NCBI Taxonomy" id="390333"/>
    <lineage>
        <taxon>Bacteria</taxon>
        <taxon>Bacillati</taxon>
        <taxon>Bacillota</taxon>
        <taxon>Bacilli</taxon>
        <taxon>Lactobacillales</taxon>
        <taxon>Lactobacillaceae</taxon>
        <taxon>Lactobacillus</taxon>
    </lineage>
</organism>
<evidence type="ECO:0000259" key="2">
    <source>
        <dbReference type="PROSITE" id="PS50887"/>
    </source>
</evidence>
<dbReference type="PATRIC" id="fig|390333.13.peg.413"/>
<dbReference type="InterPro" id="IPR052155">
    <property type="entry name" value="Biofilm_reg_signaling"/>
</dbReference>
<dbReference type="SUPFAM" id="SSF55073">
    <property type="entry name" value="Nucleotide cyclase"/>
    <property type="match status" value="1"/>
</dbReference>
<dbReference type="HOGENOM" id="CLU_096769_0_0_9"/>
<keyword evidence="1" id="KW-0812">Transmembrane</keyword>
<keyword evidence="4" id="KW-1185">Reference proteome</keyword>
<dbReference type="RefSeq" id="WP_011543635.1">
    <property type="nucleotide sequence ID" value="NC_008054.1"/>
</dbReference>
<gene>
    <name evidence="3" type="ordered locus">Ldb0375</name>
</gene>
<dbReference type="EMBL" id="CR954253">
    <property type="protein sequence ID" value="CAI97213.1"/>
    <property type="molecule type" value="Genomic_DNA"/>
</dbReference>
<feature type="transmembrane region" description="Helical" evidence="1">
    <location>
        <begin position="72"/>
        <end position="93"/>
    </location>
</feature>
<dbReference type="BioCyc" id="LDEL390333:LDB_RS01590-MONOMER"/>
<keyword evidence="1" id="KW-1133">Transmembrane helix</keyword>
<dbReference type="KEGG" id="ldb:Ldb0375"/>
<name>Q1GBN1_LACDA</name>
<dbReference type="InterPro" id="IPR000160">
    <property type="entry name" value="GGDEF_dom"/>
</dbReference>
<dbReference type="SMART" id="SM00267">
    <property type="entry name" value="GGDEF"/>
    <property type="match status" value="1"/>
</dbReference>
<evidence type="ECO:0000313" key="3">
    <source>
        <dbReference type="EMBL" id="CAI97213.1"/>
    </source>
</evidence>